<dbReference type="GO" id="GO:0047627">
    <property type="term" value="F:adenylylsulfatase activity"/>
    <property type="evidence" value="ECO:0000318"/>
    <property type="project" value="GO_Central"/>
</dbReference>
<dbReference type="STRING" id="88036.D8SSE1"/>
<proteinExistence type="predicted"/>
<feature type="domain" description="HIT" evidence="4">
    <location>
        <begin position="31"/>
        <end position="141"/>
    </location>
</feature>
<dbReference type="AlphaFoldDB" id="D8SSE1"/>
<evidence type="ECO:0000313" key="6">
    <source>
        <dbReference type="Proteomes" id="UP000001514"/>
    </source>
</evidence>
<dbReference type="FunFam" id="3.30.428.10:FF:000005">
    <property type="entry name" value="Histidine triad nucleotide-binding protein 1"/>
    <property type="match status" value="1"/>
</dbReference>
<feature type="short sequence motif" description="Histidine triad motif" evidence="2 3">
    <location>
        <begin position="125"/>
        <end position="129"/>
    </location>
</feature>
<dbReference type="Pfam" id="PF01230">
    <property type="entry name" value="HIT"/>
    <property type="match status" value="1"/>
</dbReference>
<dbReference type="Proteomes" id="UP000001514">
    <property type="component" value="Unassembled WGS sequence"/>
</dbReference>
<dbReference type="InterPro" id="IPR001310">
    <property type="entry name" value="Histidine_triad_HIT"/>
</dbReference>
<dbReference type="OMA" id="FRMVVNN"/>
<dbReference type="CDD" id="cd01276">
    <property type="entry name" value="PKCI_related"/>
    <property type="match status" value="1"/>
</dbReference>
<name>D8SSE1_SELML</name>
<organism evidence="6">
    <name type="scientific">Selaginella moellendorffii</name>
    <name type="common">Spikemoss</name>
    <dbReference type="NCBI Taxonomy" id="88036"/>
    <lineage>
        <taxon>Eukaryota</taxon>
        <taxon>Viridiplantae</taxon>
        <taxon>Streptophyta</taxon>
        <taxon>Embryophyta</taxon>
        <taxon>Tracheophyta</taxon>
        <taxon>Lycopodiopsida</taxon>
        <taxon>Selaginellales</taxon>
        <taxon>Selaginellaceae</taxon>
        <taxon>Selaginella</taxon>
    </lineage>
</organism>
<dbReference type="InterPro" id="IPR011146">
    <property type="entry name" value="HIT-like"/>
</dbReference>
<dbReference type="KEGG" id="smo:SELMODRAFT_446557"/>
<protein>
    <recommendedName>
        <fullName evidence="4">HIT domain-containing protein</fullName>
    </recommendedName>
</protein>
<dbReference type="PROSITE" id="PS00892">
    <property type="entry name" value="HIT_1"/>
    <property type="match status" value="1"/>
</dbReference>
<reference evidence="5 6" key="1">
    <citation type="journal article" date="2011" name="Science">
        <title>The Selaginella genome identifies genetic changes associated with the evolution of vascular plants.</title>
        <authorList>
            <person name="Banks J.A."/>
            <person name="Nishiyama T."/>
            <person name="Hasebe M."/>
            <person name="Bowman J.L."/>
            <person name="Gribskov M."/>
            <person name="dePamphilis C."/>
            <person name="Albert V.A."/>
            <person name="Aono N."/>
            <person name="Aoyama T."/>
            <person name="Ambrose B.A."/>
            <person name="Ashton N.W."/>
            <person name="Axtell M.J."/>
            <person name="Barker E."/>
            <person name="Barker M.S."/>
            <person name="Bennetzen J.L."/>
            <person name="Bonawitz N.D."/>
            <person name="Chapple C."/>
            <person name="Cheng C."/>
            <person name="Correa L.G."/>
            <person name="Dacre M."/>
            <person name="DeBarry J."/>
            <person name="Dreyer I."/>
            <person name="Elias M."/>
            <person name="Engstrom E.M."/>
            <person name="Estelle M."/>
            <person name="Feng L."/>
            <person name="Finet C."/>
            <person name="Floyd S.K."/>
            <person name="Frommer W.B."/>
            <person name="Fujita T."/>
            <person name="Gramzow L."/>
            <person name="Gutensohn M."/>
            <person name="Harholt J."/>
            <person name="Hattori M."/>
            <person name="Heyl A."/>
            <person name="Hirai T."/>
            <person name="Hiwatashi Y."/>
            <person name="Ishikawa M."/>
            <person name="Iwata M."/>
            <person name="Karol K.G."/>
            <person name="Koehler B."/>
            <person name="Kolukisaoglu U."/>
            <person name="Kubo M."/>
            <person name="Kurata T."/>
            <person name="Lalonde S."/>
            <person name="Li K."/>
            <person name="Li Y."/>
            <person name="Litt A."/>
            <person name="Lyons E."/>
            <person name="Manning G."/>
            <person name="Maruyama T."/>
            <person name="Michael T.P."/>
            <person name="Mikami K."/>
            <person name="Miyazaki S."/>
            <person name="Morinaga S."/>
            <person name="Murata T."/>
            <person name="Mueller-Roeber B."/>
            <person name="Nelson D.R."/>
            <person name="Obara M."/>
            <person name="Oguri Y."/>
            <person name="Olmstead R.G."/>
            <person name="Onodera N."/>
            <person name="Petersen B.L."/>
            <person name="Pils B."/>
            <person name="Prigge M."/>
            <person name="Rensing S.A."/>
            <person name="Riano-Pachon D.M."/>
            <person name="Roberts A.W."/>
            <person name="Sato Y."/>
            <person name="Scheller H.V."/>
            <person name="Schulz B."/>
            <person name="Schulz C."/>
            <person name="Shakirov E.V."/>
            <person name="Shibagaki N."/>
            <person name="Shinohara N."/>
            <person name="Shippen D.E."/>
            <person name="Soerensen I."/>
            <person name="Sotooka R."/>
            <person name="Sugimoto N."/>
            <person name="Sugita M."/>
            <person name="Sumikawa N."/>
            <person name="Tanurdzic M."/>
            <person name="Theissen G."/>
            <person name="Ulvskov P."/>
            <person name="Wakazuki S."/>
            <person name="Weng J.K."/>
            <person name="Willats W.W."/>
            <person name="Wipf D."/>
            <person name="Wolf P.G."/>
            <person name="Yang L."/>
            <person name="Zimmer A.D."/>
            <person name="Zhu Q."/>
            <person name="Mitros T."/>
            <person name="Hellsten U."/>
            <person name="Loque D."/>
            <person name="Otillar R."/>
            <person name="Salamov A."/>
            <person name="Schmutz J."/>
            <person name="Shapiro H."/>
            <person name="Lindquist E."/>
            <person name="Lucas S."/>
            <person name="Rokhsar D."/>
            <person name="Grigoriev I.V."/>
        </authorList>
    </citation>
    <scope>NUCLEOTIDE SEQUENCE [LARGE SCALE GENOMIC DNA]</scope>
</reference>
<dbReference type="EMBL" id="GL377637">
    <property type="protein sequence ID" value="EFJ12728.1"/>
    <property type="molecule type" value="Genomic_DNA"/>
</dbReference>
<dbReference type="PRINTS" id="PR00332">
    <property type="entry name" value="HISTRIAD"/>
</dbReference>
<accession>D8SSE1</accession>
<evidence type="ECO:0000256" key="2">
    <source>
        <dbReference type="PIRSR" id="PIRSR601310-3"/>
    </source>
</evidence>
<dbReference type="HOGENOM" id="CLU_056776_8_0_1"/>
<gene>
    <name evidence="5" type="ORF">SELMODRAFT_446557</name>
</gene>
<dbReference type="InterPro" id="IPR019808">
    <property type="entry name" value="Histidine_triad_CS"/>
</dbReference>
<dbReference type="GO" id="GO:0005737">
    <property type="term" value="C:cytoplasm"/>
    <property type="evidence" value="ECO:0000318"/>
    <property type="project" value="GO_Central"/>
</dbReference>
<evidence type="ECO:0000256" key="3">
    <source>
        <dbReference type="PROSITE-ProRule" id="PRU00464"/>
    </source>
</evidence>
<evidence type="ECO:0000313" key="5">
    <source>
        <dbReference type="EMBL" id="EFJ12728.1"/>
    </source>
</evidence>
<dbReference type="PANTHER" id="PTHR23089">
    <property type="entry name" value="HISTIDINE TRIAD HIT PROTEIN"/>
    <property type="match status" value="1"/>
</dbReference>
<dbReference type="GO" id="GO:0006790">
    <property type="term" value="P:sulfur compound metabolic process"/>
    <property type="evidence" value="ECO:0000318"/>
    <property type="project" value="GO_Central"/>
</dbReference>
<dbReference type="OrthoDB" id="672793at2759"/>
<evidence type="ECO:0000256" key="1">
    <source>
        <dbReference type="PIRSR" id="PIRSR601310-1"/>
    </source>
</evidence>
<dbReference type="Gramene" id="EFJ12728">
    <property type="protein sequence ID" value="EFJ12728"/>
    <property type="gene ID" value="SELMODRAFT_446557"/>
</dbReference>
<dbReference type="Gene3D" id="3.30.428.10">
    <property type="entry name" value="HIT-like"/>
    <property type="match status" value="1"/>
</dbReference>
<dbReference type="GO" id="GO:0009150">
    <property type="term" value="P:purine ribonucleotide metabolic process"/>
    <property type="evidence" value="ECO:0000318"/>
    <property type="project" value="GO_Central"/>
</dbReference>
<dbReference type="InterPro" id="IPR036265">
    <property type="entry name" value="HIT-like_sf"/>
</dbReference>
<dbReference type="PROSITE" id="PS51084">
    <property type="entry name" value="HIT_2"/>
    <property type="match status" value="1"/>
</dbReference>
<feature type="active site" description="Tele-AMP-histidine intermediate" evidence="1">
    <location>
        <position position="127"/>
    </location>
</feature>
<dbReference type="eggNOG" id="KOG3275">
    <property type="taxonomic scope" value="Eukaryota"/>
</dbReference>
<keyword evidence="6" id="KW-1185">Reference proteome</keyword>
<sequence length="141" mass="15475">MAGGAVQQSPPGEEVAAQAASLFKDSGSPTIFDKIIAKEIPSKIVYEDDKVLAFRDINPQAPTHILIIPKHRDGLTQLSKAEERHKEILGELLYASTVVAKKEKLDDGYRIVINDGPQGCQSVYHLHIHLVGGRQMKWPPG</sequence>
<dbReference type="FunCoup" id="D8SSE1">
    <property type="interactions" value="2593"/>
</dbReference>
<dbReference type="SUPFAM" id="SSF54197">
    <property type="entry name" value="HIT-like"/>
    <property type="match status" value="1"/>
</dbReference>
<dbReference type="InParanoid" id="D8SSE1"/>
<evidence type="ECO:0000259" key="4">
    <source>
        <dbReference type="PROSITE" id="PS51084"/>
    </source>
</evidence>